<gene>
    <name evidence="1" type="ORF">HHL08_21700</name>
</gene>
<organism evidence="1 2">
    <name type="scientific">Sphingobium psychrophilum</name>
    <dbReference type="NCBI Taxonomy" id="2728834"/>
    <lineage>
        <taxon>Bacteria</taxon>
        <taxon>Pseudomonadati</taxon>
        <taxon>Pseudomonadota</taxon>
        <taxon>Alphaproteobacteria</taxon>
        <taxon>Sphingomonadales</taxon>
        <taxon>Sphingomonadaceae</taxon>
        <taxon>Sphingobium</taxon>
    </lineage>
</organism>
<dbReference type="InterPro" id="IPR054234">
    <property type="entry name" value="DUF6961"/>
</dbReference>
<proteinExistence type="predicted"/>
<name>A0A7X9ZVU3_9SPHN</name>
<dbReference type="Pfam" id="PF22284">
    <property type="entry name" value="DUF6961"/>
    <property type="match status" value="1"/>
</dbReference>
<evidence type="ECO:0000313" key="2">
    <source>
        <dbReference type="Proteomes" id="UP000519023"/>
    </source>
</evidence>
<keyword evidence="2" id="KW-1185">Reference proteome</keyword>
<dbReference type="EMBL" id="JABBFV010000025">
    <property type="protein sequence ID" value="NML12714.1"/>
    <property type="molecule type" value="Genomic_DNA"/>
</dbReference>
<dbReference type="Proteomes" id="UP000519023">
    <property type="component" value="Unassembled WGS sequence"/>
</dbReference>
<protein>
    <submittedName>
        <fullName evidence="1">Uncharacterized protein</fullName>
    </submittedName>
</protein>
<dbReference type="AlphaFoldDB" id="A0A7X9ZVU3"/>
<sequence>MHCFDSLEHDPGWAEALAVERQHGANAADFITERVRTLALAADRAGVARWLDIATRLDLLLDAGTMEH</sequence>
<comment type="caution">
    <text evidence="1">The sequence shown here is derived from an EMBL/GenBank/DDBJ whole genome shotgun (WGS) entry which is preliminary data.</text>
</comment>
<evidence type="ECO:0000313" key="1">
    <source>
        <dbReference type="EMBL" id="NML12714.1"/>
    </source>
</evidence>
<accession>A0A7X9ZVU3</accession>
<reference evidence="1 2" key="1">
    <citation type="submission" date="2020-04" db="EMBL/GenBank/DDBJ databases">
        <title>Sphingobium sp. AR-3-1 isolated from Arctic soil.</title>
        <authorList>
            <person name="Dahal R.H."/>
            <person name="Chaudhary D.K."/>
        </authorList>
    </citation>
    <scope>NUCLEOTIDE SEQUENCE [LARGE SCALE GENOMIC DNA]</scope>
    <source>
        <strain evidence="1 2">AR-3-1</strain>
    </source>
</reference>